<feature type="chain" id="PRO_5047532180" description="Lipocalin-like domain-containing protein" evidence="1">
    <location>
        <begin position="20"/>
        <end position="165"/>
    </location>
</feature>
<feature type="signal peptide" evidence="1">
    <location>
        <begin position="1"/>
        <end position="19"/>
    </location>
</feature>
<gene>
    <name evidence="2" type="ORF">Q4Q35_07910</name>
</gene>
<keyword evidence="1" id="KW-0732">Signal</keyword>
<evidence type="ECO:0000313" key="2">
    <source>
        <dbReference type="EMBL" id="MDO5969730.1"/>
    </source>
</evidence>
<comment type="caution">
    <text evidence="2">The sequence shown here is derived from an EMBL/GenBank/DDBJ whole genome shotgun (WGS) entry which is preliminary data.</text>
</comment>
<evidence type="ECO:0000256" key="1">
    <source>
        <dbReference type="SAM" id="SignalP"/>
    </source>
</evidence>
<accession>A0ABT8W9B8</accession>
<protein>
    <recommendedName>
        <fullName evidence="4">Lipocalin-like domain-containing protein</fullName>
    </recommendedName>
</protein>
<dbReference type="Proteomes" id="UP001176883">
    <property type="component" value="Unassembled WGS sequence"/>
</dbReference>
<sequence>MNKLLFILCFALLFTSCSVEDNNISVVGTWKLTARNVVDGFDINNDGTVDTNILNEVDCVNNETLIFETNGVVSSNKTYNPDIDIALLDGTTDDYIFNVTCDEQGIIGFATTYTQDMNTVTFNDNEFTIIGNQLSREIKESIKIYNEDFTEIVATKDLTLIYTKQ</sequence>
<organism evidence="2 3">
    <name type="scientific">Flavivirga aquimarina</name>
    <dbReference type="NCBI Taxonomy" id="2027862"/>
    <lineage>
        <taxon>Bacteria</taxon>
        <taxon>Pseudomonadati</taxon>
        <taxon>Bacteroidota</taxon>
        <taxon>Flavobacteriia</taxon>
        <taxon>Flavobacteriales</taxon>
        <taxon>Flavobacteriaceae</taxon>
        <taxon>Flavivirga</taxon>
    </lineage>
</organism>
<reference evidence="2" key="1">
    <citation type="submission" date="2023-07" db="EMBL/GenBank/DDBJ databases">
        <title>Two novel species in the genus Flavivirga.</title>
        <authorList>
            <person name="Kwon K."/>
        </authorList>
    </citation>
    <scope>NUCLEOTIDE SEQUENCE</scope>
    <source>
        <strain evidence="2">KCTC 52353</strain>
    </source>
</reference>
<dbReference type="EMBL" id="JAUOEK010000084">
    <property type="protein sequence ID" value="MDO5969730.1"/>
    <property type="molecule type" value="Genomic_DNA"/>
</dbReference>
<proteinExistence type="predicted"/>
<name>A0ABT8W9B8_9FLAO</name>
<evidence type="ECO:0008006" key="4">
    <source>
        <dbReference type="Google" id="ProtNLM"/>
    </source>
</evidence>
<evidence type="ECO:0000313" key="3">
    <source>
        <dbReference type="Proteomes" id="UP001176883"/>
    </source>
</evidence>
<dbReference type="PROSITE" id="PS51257">
    <property type="entry name" value="PROKAR_LIPOPROTEIN"/>
    <property type="match status" value="1"/>
</dbReference>
<keyword evidence="3" id="KW-1185">Reference proteome</keyword>